<evidence type="ECO:0000313" key="4">
    <source>
        <dbReference type="Proteomes" id="UP000269493"/>
    </source>
</evidence>
<feature type="transmembrane region" description="Helical" evidence="2">
    <location>
        <begin position="26"/>
        <end position="46"/>
    </location>
</feature>
<dbReference type="EMBL" id="RBXN01000012">
    <property type="protein sequence ID" value="RKT49307.1"/>
    <property type="molecule type" value="Genomic_DNA"/>
</dbReference>
<proteinExistence type="predicted"/>
<reference evidence="3 4" key="1">
    <citation type="submission" date="2018-10" db="EMBL/GenBank/DDBJ databases">
        <title>Genomic Encyclopedia of Archaeal and Bacterial Type Strains, Phase II (KMG-II): from individual species to whole genera.</title>
        <authorList>
            <person name="Goeker M."/>
        </authorList>
    </citation>
    <scope>NUCLEOTIDE SEQUENCE [LARGE SCALE GENOMIC DNA]</scope>
    <source>
        <strain evidence="3 4">NSB1</strain>
    </source>
</reference>
<sequence>MAENDKQEVDSKGSSDPKENTRSRIAMIYVCAFFGVIAVVFGIGLFSCFKVDEYKDMLVTVSGILSGPLGFIVGYYFKASKE</sequence>
<dbReference type="AlphaFoldDB" id="A0A495VLA5"/>
<accession>A0A495VLA5</accession>
<feature type="transmembrane region" description="Helical" evidence="2">
    <location>
        <begin position="58"/>
        <end position="77"/>
    </location>
</feature>
<keyword evidence="2" id="KW-0812">Transmembrane</keyword>
<keyword evidence="2" id="KW-1133">Transmembrane helix</keyword>
<dbReference type="GeneID" id="92927775"/>
<evidence type="ECO:0000313" key="3">
    <source>
        <dbReference type="EMBL" id="RKT49307.1"/>
    </source>
</evidence>
<protein>
    <submittedName>
        <fullName evidence="3">Uncharacterized protein</fullName>
    </submittedName>
</protein>
<dbReference type="Proteomes" id="UP000269493">
    <property type="component" value="Unassembled WGS sequence"/>
</dbReference>
<keyword evidence="4" id="KW-1185">Reference proteome</keyword>
<organism evidence="3 4">
    <name type="scientific">Coprobacter fastidiosus NSB1 = JCM 33896</name>
    <dbReference type="NCBI Taxonomy" id="1349822"/>
    <lineage>
        <taxon>Bacteria</taxon>
        <taxon>Pseudomonadati</taxon>
        <taxon>Bacteroidota</taxon>
        <taxon>Bacteroidia</taxon>
        <taxon>Bacteroidales</taxon>
        <taxon>Barnesiellaceae</taxon>
        <taxon>Coprobacter</taxon>
    </lineage>
</organism>
<keyword evidence="2" id="KW-0472">Membrane</keyword>
<name>A0A495VLA5_9BACT</name>
<comment type="caution">
    <text evidence="3">The sequence shown here is derived from an EMBL/GenBank/DDBJ whole genome shotgun (WGS) entry which is preliminary data.</text>
</comment>
<feature type="region of interest" description="Disordered" evidence="1">
    <location>
        <begin position="1"/>
        <end position="20"/>
    </location>
</feature>
<dbReference type="OrthoDB" id="1099120at2"/>
<evidence type="ECO:0000256" key="2">
    <source>
        <dbReference type="SAM" id="Phobius"/>
    </source>
</evidence>
<dbReference type="RefSeq" id="WP_022601146.1">
    <property type="nucleotide sequence ID" value="NZ_KI440794.1"/>
</dbReference>
<evidence type="ECO:0000256" key="1">
    <source>
        <dbReference type="SAM" id="MobiDB-lite"/>
    </source>
</evidence>
<gene>
    <name evidence="3" type="ORF">BC742_2661</name>
</gene>